<keyword evidence="3" id="KW-0472">Membrane</keyword>
<dbReference type="PANTHER" id="PTHR32089:SF112">
    <property type="entry name" value="LYSOZYME-LIKE PROTEIN-RELATED"/>
    <property type="match status" value="1"/>
</dbReference>
<evidence type="ECO:0000256" key="1">
    <source>
        <dbReference type="ARBA" id="ARBA00023224"/>
    </source>
</evidence>
<dbReference type="PANTHER" id="PTHR32089">
    <property type="entry name" value="METHYL-ACCEPTING CHEMOTAXIS PROTEIN MCPB"/>
    <property type="match status" value="1"/>
</dbReference>
<dbReference type="Pfam" id="PF00015">
    <property type="entry name" value="MCPsignal"/>
    <property type="match status" value="1"/>
</dbReference>
<protein>
    <recommendedName>
        <fullName evidence="4">Methyl-accepting transducer domain-containing protein</fullName>
    </recommendedName>
</protein>
<keyword evidence="6" id="KW-1185">Reference proteome</keyword>
<evidence type="ECO:0000256" key="2">
    <source>
        <dbReference type="PROSITE-ProRule" id="PRU00284"/>
    </source>
</evidence>
<dbReference type="EMBL" id="CATWFT010000017">
    <property type="protein sequence ID" value="CAJ0729905.1"/>
    <property type="molecule type" value="Genomic_DNA"/>
</dbReference>
<keyword evidence="1 2" id="KW-0807">Transducer</keyword>
<gene>
    <name evidence="5" type="ORF">R38712_04204</name>
</gene>
<evidence type="ECO:0000313" key="6">
    <source>
        <dbReference type="Proteomes" id="UP001189303"/>
    </source>
</evidence>
<sequence length="301" mass="32258">MILQVRVSAALSAVVAFASAWPLAFRAPAFFDAIQMGLVVILLTNMWLFFCASRAANAAATASLQNNASLKQRERCEETVFELERHHSSEDRHLLHIAPLIAELVRATEGSVLSMEQASIVAHDAGLLIERGTSNTKEAALAIERLAEFARASSITFNDLRELSESIRPIVETMQAIARQTNLLSINASIEAAHALDAGRGFAVVASEVRKLAESSADASRNVGAIAKALSASASRATQGIEDVIEHAVAGSERANEVISSMAEIAEMAQRRAEAMAKVRADIDGLRELVGKLVSHTEVYA</sequence>
<name>A0ABM9IT15_RALPI</name>
<dbReference type="Gene3D" id="1.10.287.950">
    <property type="entry name" value="Methyl-accepting chemotaxis protein"/>
    <property type="match status" value="1"/>
</dbReference>
<feature type="transmembrane region" description="Helical" evidence="3">
    <location>
        <begin position="36"/>
        <end position="56"/>
    </location>
</feature>
<accession>A0ABM9IT15</accession>
<dbReference type="InterPro" id="IPR004089">
    <property type="entry name" value="MCPsignal_dom"/>
</dbReference>
<dbReference type="Proteomes" id="UP001189303">
    <property type="component" value="Unassembled WGS sequence"/>
</dbReference>
<evidence type="ECO:0000313" key="5">
    <source>
        <dbReference type="EMBL" id="CAJ0729905.1"/>
    </source>
</evidence>
<evidence type="ECO:0000256" key="3">
    <source>
        <dbReference type="SAM" id="Phobius"/>
    </source>
</evidence>
<reference evidence="5 6" key="1">
    <citation type="submission" date="2023-07" db="EMBL/GenBank/DDBJ databases">
        <authorList>
            <person name="Peeters C."/>
        </authorList>
    </citation>
    <scope>NUCLEOTIDE SEQUENCE [LARGE SCALE GENOMIC DNA]</scope>
    <source>
        <strain evidence="5 6">R-38712</strain>
    </source>
</reference>
<feature type="domain" description="Methyl-accepting transducer" evidence="4">
    <location>
        <begin position="82"/>
        <end position="301"/>
    </location>
</feature>
<dbReference type="RefSeq" id="WP_103518944.1">
    <property type="nucleotide sequence ID" value="NZ_CATWFT010000017.1"/>
</dbReference>
<keyword evidence="3" id="KW-1133">Transmembrane helix</keyword>
<organism evidence="5 6">
    <name type="scientific">Ralstonia pickettii</name>
    <name type="common">Burkholderia pickettii</name>
    <dbReference type="NCBI Taxonomy" id="329"/>
    <lineage>
        <taxon>Bacteria</taxon>
        <taxon>Pseudomonadati</taxon>
        <taxon>Pseudomonadota</taxon>
        <taxon>Betaproteobacteria</taxon>
        <taxon>Burkholderiales</taxon>
        <taxon>Burkholderiaceae</taxon>
        <taxon>Ralstonia</taxon>
    </lineage>
</organism>
<dbReference type="SUPFAM" id="SSF58104">
    <property type="entry name" value="Methyl-accepting chemotaxis protein (MCP) signaling domain"/>
    <property type="match status" value="1"/>
</dbReference>
<comment type="caution">
    <text evidence="5">The sequence shown here is derived from an EMBL/GenBank/DDBJ whole genome shotgun (WGS) entry which is preliminary data.</text>
</comment>
<keyword evidence="3" id="KW-0812">Transmembrane</keyword>
<evidence type="ECO:0000259" key="4">
    <source>
        <dbReference type="PROSITE" id="PS50111"/>
    </source>
</evidence>
<dbReference type="PROSITE" id="PS50111">
    <property type="entry name" value="CHEMOTAXIS_TRANSDUC_2"/>
    <property type="match status" value="1"/>
</dbReference>
<dbReference type="SMART" id="SM00283">
    <property type="entry name" value="MA"/>
    <property type="match status" value="1"/>
</dbReference>
<proteinExistence type="predicted"/>